<dbReference type="InterPro" id="IPR036890">
    <property type="entry name" value="HATPase_C_sf"/>
</dbReference>
<dbReference type="InterPro" id="IPR050428">
    <property type="entry name" value="TCS_sensor_his_kinase"/>
</dbReference>
<dbReference type="InterPro" id="IPR003594">
    <property type="entry name" value="HATPase_dom"/>
</dbReference>
<organism evidence="15 16">
    <name type="scientific">Streptohalobacillus salinus</name>
    <dbReference type="NCBI Taxonomy" id="621096"/>
    <lineage>
        <taxon>Bacteria</taxon>
        <taxon>Bacillati</taxon>
        <taxon>Bacillota</taxon>
        <taxon>Bacilli</taxon>
        <taxon>Bacillales</taxon>
        <taxon>Bacillaceae</taxon>
        <taxon>Streptohalobacillus</taxon>
    </lineage>
</organism>
<comment type="caution">
    <text evidence="15">The sequence shown here is derived from an EMBL/GenBank/DDBJ whole genome shotgun (WGS) entry which is preliminary data.</text>
</comment>
<dbReference type="FunFam" id="3.30.565.10:FF:000006">
    <property type="entry name" value="Sensor histidine kinase WalK"/>
    <property type="match status" value="1"/>
</dbReference>
<name>A0A2V3WCA4_9BACI</name>
<keyword evidence="5" id="KW-0808">Transferase</keyword>
<dbReference type="InterPro" id="IPR003661">
    <property type="entry name" value="HisK_dim/P_dom"/>
</dbReference>
<dbReference type="Gene3D" id="6.10.340.10">
    <property type="match status" value="1"/>
</dbReference>
<evidence type="ECO:0000256" key="12">
    <source>
        <dbReference type="ARBA" id="ARBA00023136"/>
    </source>
</evidence>
<dbReference type="EC" id="2.7.13.3" evidence="3"/>
<evidence type="ECO:0000256" key="10">
    <source>
        <dbReference type="ARBA" id="ARBA00022989"/>
    </source>
</evidence>
<dbReference type="Gene3D" id="3.30.565.10">
    <property type="entry name" value="Histidine kinase-like ATPase, C-terminal domain"/>
    <property type="match status" value="1"/>
</dbReference>
<keyword evidence="10 13" id="KW-1133">Transmembrane helix</keyword>
<keyword evidence="9" id="KW-0067">ATP-binding</keyword>
<dbReference type="PROSITE" id="PS50109">
    <property type="entry name" value="HIS_KIN"/>
    <property type="match status" value="1"/>
</dbReference>
<dbReference type="SUPFAM" id="SSF47384">
    <property type="entry name" value="Homodimeric domain of signal transducing histidine kinase"/>
    <property type="match status" value="1"/>
</dbReference>
<keyword evidence="12 13" id="KW-0472">Membrane</keyword>
<evidence type="ECO:0000313" key="16">
    <source>
        <dbReference type="Proteomes" id="UP000247922"/>
    </source>
</evidence>
<evidence type="ECO:0000256" key="11">
    <source>
        <dbReference type="ARBA" id="ARBA00023012"/>
    </source>
</evidence>
<keyword evidence="11" id="KW-0902">Two-component regulatory system</keyword>
<dbReference type="Gene3D" id="1.10.287.130">
    <property type="match status" value="1"/>
</dbReference>
<dbReference type="Pfam" id="PF02518">
    <property type="entry name" value="HATPase_c"/>
    <property type="match status" value="1"/>
</dbReference>
<evidence type="ECO:0000313" key="15">
    <source>
        <dbReference type="EMBL" id="PXW91800.1"/>
    </source>
</evidence>
<dbReference type="CDD" id="cd00082">
    <property type="entry name" value="HisKA"/>
    <property type="match status" value="1"/>
</dbReference>
<evidence type="ECO:0000259" key="14">
    <source>
        <dbReference type="PROSITE" id="PS50109"/>
    </source>
</evidence>
<evidence type="ECO:0000256" key="3">
    <source>
        <dbReference type="ARBA" id="ARBA00012438"/>
    </source>
</evidence>
<keyword evidence="8" id="KW-0418">Kinase</keyword>
<dbReference type="PANTHER" id="PTHR45436:SF5">
    <property type="entry name" value="SENSOR HISTIDINE KINASE TRCS"/>
    <property type="match status" value="1"/>
</dbReference>
<reference evidence="15 16" key="1">
    <citation type="submission" date="2018-05" db="EMBL/GenBank/DDBJ databases">
        <title>Genomic Encyclopedia of Type Strains, Phase IV (KMG-IV): sequencing the most valuable type-strain genomes for metagenomic binning, comparative biology and taxonomic classification.</title>
        <authorList>
            <person name="Goeker M."/>
        </authorList>
    </citation>
    <scope>NUCLEOTIDE SEQUENCE [LARGE SCALE GENOMIC DNA]</scope>
    <source>
        <strain evidence="15 16">DSM 22440</strain>
    </source>
</reference>
<dbReference type="CDD" id="cd00075">
    <property type="entry name" value="HATPase"/>
    <property type="match status" value="1"/>
</dbReference>
<dbReference type="Pfam" id="PF00512">
    <property type="entry name" value="HisKA"/>
    <property type="match status" value="1"/>
</dbReference>
<evidence type="ECO:0000256" key="8">
    <source>
        <dbReference type="ARBA" id="ARBA00022777"/>
    </source>
</evidence>
<evidence type="ECO:0000256" key="1">
    <source>
        <dbReference type="ARBA" id="ARBA00000085"/>
    </source>
</evidence>
<dbReference type="PANTHER" id="PTHR45436">
    <property type="entry name" value="SENSOR HISTIDINE KINASE YKOH"/>
    <property type="match status" value="1"/>
</dbReference>
<sequence length="463" mass="51999">MIKLKRWLTHQSTQRKLMLALITVASIGILIVSLSFLFSFERQFNQYLDQGREEAAEELLFVLAENDPTLIDQELHRQGMNGLFFKLEDPEGDVIFDSTQMNMMGNMNGRMRQQSDMMHNNLAAQLTDETLTVSLDNEPHQLTIYYPATYSAIELNFLEAMQSTLVIAIVVTIVLSILFSYLFVKPLTRNFRHLSAALSTLTTSKKAKAIDVEAFSNDLKPVAEAFNTLQLTLQQEAALRERFTGDLAHELRTPLATLQSQLEAIQDGVFEATPERMNQFHHELMRLVRLVNELEQLIQAENPQLSLKVTSFDVTVLFAEVTAQFETLLSQHQIEVIQTVTGDNHLSADRDKVQQMLTNLLMNAIKYSPKASTITLSYTTTSSRPIIAVTDQGPGIDQSHLPFITERFYRGDASRDRKSGGIGIGLSIVKALLERHNGELLIESASGSGTTVYLSFPSQQKQA</sequence>
<dbReference type="InterPro" id="IPR005467">
    <property type="entry name" value="His_kinase_dom"/>
</dbReference>
<dbReference type="GO" id="GO:0000155">
    <property type="term" value="F:phosphorelay sensor kinase activity"/>
    <property type="evidence" value="ECO:0007669"/>
    <property type="project" value="InterPro"/>
</dbReference>
<feature type="transmembrane region" description="Helical" evidence="13">
    <location>
        <begin position="165"/>
        <end position="184"/>
    </location>
</feature>
<accession>A0A2V3WCA4</accession>
<dbReference type="OrthoDB" id="9813151at2"/>
<dbReference type="SMART" id="SM00387">
    <property type="entry name" value="HATPase_c"/>
    <property type="match status" value="1"/>
</dbReference>
<keyword evidence="7" id="KW-0547">Nucleotide-binding</keyword>
<comment type="catalytic activity">
    <reaction evidence="1">
        <text>ATP + protein L-histidine = ADP + protein N-phospho-L-histidine.</text>
        <dbReference type="EC" id="2.7.13.3"/>
    </reaction>
</comment>
<evidence type="ECO:0000256" key="4">
    <source>
        <dbReference type="ARBA" id="ARBA00022553"/>
    </source>
</evidence>
<dbReference type="EMBL" id="QJJR01000004">
    <property type="protein sequence ID" value="PXW91800.1"/>
    <property type="molecule type" value="Genomic_DNA"/>
</dbReference>
<dbReference type="RefSeq" id="WP_110251093.1">
    <property type="nucleotide sequence ID" value="NZ_QJJR01000004.1"/>
</dbReference>
<comment type="subcellular location">
    <subcellularLocation>
        <location evidence="2">Cell membrane</location>
        <topology evidence="2">Multi-pass membrane protein</topology>
    </subcellularLocation>
</comment>
<dbReference type="AlphaFoldDB" id="A0A2V3WCA4"/>
<evidence type="ECO:0000256" key="13">
    <source>
        <dbReference type="SAM" id="Phobius"/>
    </source>
</evidence>
<dbReference type="SMART" id="SM00388">
    <property type="entry name" value="HisKA"/>
    <property type="match status" value="1"/>
</dbReference>
<dbReference type="InterPro" id="IPR036097">
    <property type="entry name" value="HisK_dim/P_sf"/>
</dbReference>
<keyword evidence="16" id="KW-1185">Reference proteome</keyword>
<keyword evidence="6 13" id="KW-0812">Transmembrane</keyword>
<evidence type="ECO:0000256" key="2">
    <source>
        <dbReference type="ARBA" id="ARBA00004651"/>
    </source>
</evidence>
<dbReference type="PRINTS" id="PR00344">
    <property type="entry name" value="BCTRLSENSOR"/>
</dbReference>
<feature type="transmembrane region" description="Helical" evidence="13">
    <location>
        <begin position="20"/>
        <end position="40"/>
    </location>
</feature>
<evidence type="ECO:0000256" key="5">
    <source>
        <dbReference type="ARBA" id="ARBA00022679"/>
    </source>
</evidence>
<dbReference type="InterPro" id="IPR004358">
    <property type="entry name" value="Sig_transdc_His_kin-like_C"/>
</dbReference>
<evidence type="ECO:0000256" key="9">
    <source>
        <dbReference type="ARBA" id="ARBA00022840"/>
    </source>
</evidence>
<dbReference type="Proteomes" id="UP000247922">
    <property type="component" value="Unassembled WGS sequence"/>
</dbReference>
<protein>
    <recommendedName>
        <fullName evidence="3">histidine kinase</fullName>
        <ecNumber evidence="3">2.7.13.3</ecNumber>
    </recommendedName>
</protein>
<dbReference type="SUPFAM" id="SSF55874">
    <property type="entry name" value="ATPase domain of HSP90 chaperone/DNA topoisomerase II/histidine kinase"/>
    <property type="match status" value="1"/>
</dbReference>
<keyword evidence="4" id="KW-0597">Phosphoprotein</keyword>
<evidence type="ECO:0000256" key="6">
    <source>
        <dbReference type="ARBA" id="ARBA00022692"/>
    </source>
</evidence>
<dbReference type="GO" id="GO:0005886">
    <property type="term" value="C:plasma membrane"/>
    <property type="evidence" value="ECO:0007669"/>
    <property type="project" value="UniProtKB-SubCell"/>
</dbReference>
<proteinExistence type="predicted"/>
<gene>
    <name evidence="15" type="ORF">DES38_104235</name>
</gene>
<dbReference type="GO" id="GO:0005524">
    <property type="term" value="F:ATP binding"/>
    <property type="evidence" value="ECO:0007669"/>
    <property type="project" value="UniProtKB-KW"/>
</dbReference>
<evidence type="ECO:0000256" key="7">
    <source>
        <dbReference type="ARBA" id="ARBA00022741"/>
    </source>
</evidence>
<feature type="domain" description="Histidine kinase" evidence="14">
    <location>
        <begin position="246"/>
        <end position="460"/>
    </location>
</feature>